<sequence>MCTFELLQEEALTSCRSAPGGFKVAQQRTGNIIVIIIIIIIIIVISIVISISISSSISIRVLLSESGNNMWRHRAHSPPQKPSKKNSVYSIPEKPVGHTRACSGTGEKQQKTTQWAPHQTQCSFKGPEKTEFHDDNEQRGTAASTAPDAAPDADALSRRSPRVGAQGSGSEARRSGGVKHRTLKVPRVSSGPLGSSCFKKKKGSRQQSRVRSD</sequence>
<feature type="compositionally biased region" description="Polar residues" evidence="1">
    <location>
        <begin position="111"/>
        <end position="123"/>
    </location>
</feature>
<dbReference type="EMBL" id="SRLO01000413">
    <property type="protein sequence ID" value="TNN57101.1"/>
    <property type="molecule type" value="Genomic_DNA"/>
</dbReference>
<evidence type="ECO:0000256" key="2">
    <source>
        <dbReference type="SAM" id="Phobius"/>
    </source>
</evidence>
<feature type="region of interest" description="Disordered" evidence="1">
    <location>
        <begin position="71"/>
        <end position="213"/>
    </location>
</feature>
<keyword evidence="2" id="KW-0812">Transmembrane</keyword>
<feature type="compositionally biased region" description="Basic and acidic residues" evidence="1">
    <location>
        <begin position="126"/>
        <end position="138"/>
    </location>
</feature>
<evidence type="ECO:0000313" key="4">
    <source>
        <dbReference type="Proteomes" id="UP000314294"/>
    </source>
</evidence>
<feature type="compositionally biased region" description="Low complexity" evidence="1">
    <location>
        <begin position="141"/>
        <end position="154"/>
    </location>
</feature>
<evidence type="ECO:0000313" key="3">
    <source>
        <dbReference type="EMBL" id="TNN57101.1"/>
    </source>
</evidence>
<feature type="transmembrane region" description="Helical" evidence="2">
    <location>
        <begin position="32"/>
        <end position="63"/>
    </location>
</feature>
<dbReference type="Proteomes" id="UP000314294">
    <property type="component" value="Unassembled WGS sequence"/>
</dbReference>
<evidence type="ECO:0000256" key="1">
    <source>
        <dbReference type="SAM" id="MobiDB-lite"/>
    </source>
</evidence>
<gene>
    <name evidence="3" type="ORF">EYF80_032686</name>
</gene>
<organism evidence="3 4">
    <name type="scientific">Liparis tanakae</name>
    <name type="common">Tanaka's snailfish</name>
    <dbReference type="NCBI Taxonomy" id="230148"/>
    <lineage>
        <taxon>Eukaryota</taxon>
        <taxon>Metazoa</taxon>
        <taxon>Chordata</taxon>
        <taxon>Craniata</taxon>
        <taxon>Vertebrata</taxon>
        <taxon>Euteleostomi</taxon>
        <taxon>Actinopterygii</taxon>
        <taxon>Neopterygii</taxon>
        <taxon>Teleostei</taxon>
        <taxon>Neoteleostei</taxon>
        <taxon>Acanthomorphata</taxon>
        <taxon>Eupercaria</taxon>
        <taxon>Perciformes</taxon>
        <taxon>Cottioidei</taxon>
        <taxon>Cottales</taxon>
        <taxon>Liparidae</taxon>
        <taxon>Liparis</taxon>
    </lineage>
</organism>
<protein>
    <submittedName>
        <fullName evidence="3">Uncharacterized protein</fullName>
    </submittedName>
</protein>
<keyword evidence="4" id="KW-1185">Reference proteome</keyword>
<proteinExistence type="predicted"/>
<reference evidence="3 4" key="1">
    <citation type="submission" date="2019-03" db="EMBL/GenBank/DDBJ databases">
        <title>First draft genome of Liparis tanakae, snailfish: a comprehensive survey of snailfish specific genes.</title>
        <authorList>
            <person name="Kim W."/>
            <person name="Song I."/>
            <person name="Jeong J.-H."/>
            <person name="Kim D."/>
            <person name="Kim S."/>
            <person name="Ryu S."/>
            <person name="Song J.Y."/>
            <person name="Lee S.K."/>
        </authorList>
    </citation>
    <scope>NUCLEOTIDE SEQUENCE [LARGE SCALE GENOMIC DNA]</scope>
    <source>
        <tissue evidence="3">Muscle</tissue>
    </source>
</reference>
<keyword evidence="2" id="KW-0472">Membrane</keyword>
<name>A0A4Z2GUQ9_9TELE</name>
<comment type="caution">
    <text evidence="3">The sequence shown here is derived from an EMBL/GenBank/DDBJ whole genome shotgun (WGS) entry which is preliminary data.</text>
</comment>
<keyword evidence="2" id="KW-1133">Transmembrane helix</keyword>
<accession>A0A4Z2GUQ9</accession>
<dbReference type="AlphaFoldDB" id="A0A4Z2GUQ9"/>